<gene>
    <name evidence="5" type="ORF">B7P43_G05810</name>
</gene>
<keyword evidence="1" id="KW-0539">Nucleus</keyword>
<comment type="caution">
    <text evidence="5">The sequence shown here is derived from an EMBL/GenBank/DDBJ whole genome shotgun (WGS) entry which is preliminary data.</text>
</comment>
<evidence type="ECO:0000259" key="3">
    <source>
        <dbReference type="PROSITE" id="PS51029"/>
    </source>
</evidence>
<dbReference type="Pfam" id="PF10545">
    <property type="entry name" value="MADF_DNA_bdg"/>
    <property type="match status" value="1"/>
</dbReference>
<dbReference type="GO" id="GO:0003677">
    <property type="term" value="F:DNA binding"/>
    <property type="evidence" value="ECO:0007669"/>
    <property type="project" value="InterPro"/>
</dbReference>
<protein>
    <recommendedName>
        <fullName evidence="7">MADF domain-containing protein</fullName>
    </recommendedName>
</protein>
<dbReference type="FunCoup" id="A0A2J7PUM7">
    <property type="interactions" value="60"/>
</dbReference>
<name>A0A2J7PUM7_9NEOP</name>
<dbReference type="Proteomes" id="UP000235965">
    <property type="component" value="Unassembled WGS sequence"/>
</dbReference>
<dbReference type="PROSITE" id="PS51029">
    <property type="entry name" value="MADF"/>
    <property type="match status" value="1"/>
</dbReference>
<feature type="non-terminal residue" evidence="5">
    <location>
        <position position="299"/>
    </location>
</feature>
<dbReference type="OrthoDB" id="6147983at2759"/>
<feature type="domain" description="MADF" evidence="3">
    <location>
        <begin position="21"/>
        <end position="110"/>
    </location>
</feature>
<accession>A0A2J7PUM7</accession>
<dbReference type="PANTHER" id="PTHR12243">
    <property type="entry name" value="MADF DOMAIN TRANSCRIPTION FACTOR"/>
    <property type="match status" value="1"/>
</dbReference>
<evidence type="ECO:0000256" key="2">
    <source>
        <dbReference type="SAM" id="MobiDB-lite"/>
    </source>
</evidence>
<dbReference type="PANTHER" id="PTHR12243:SF67">
    <property type="entry name" value="COREPRESSOR OF PANGOLIN, ISOFORM A-RELATED"/>
    <property type="match status" value="1"/>
</dbReference>
<dbReference type="InParanoid" id="A0A2J7PUM7"/>
<keyword evidence="6" id="KW-1185">Reference proteome</keyword>
<comment type="subcellular location">
    <subcellularLocation>
        <location evidence="1">Nucleus</location>
    </subcellularLocation>
</comment>
<evidence type="ECO:0000313" key="6">
    <source>
        <dbReference type="Proteomes" id="UP000235965"/>
    </source>
</evidence>
<dbReference type="InterPro" id="IPR006578">
    <property type="entry name" value="MADF-dom"/>
</dbReference>
<reference evidence="5 6" key="1">
    <citation type="submission" date="2017-12" db="EMBL/GenBank/DDBJ databases">
        <title>Hemimetabolous genomes reveal molecular basis of termite eusociality.</title>
        <authorList>
            <person name="Harrison M.C."/>
            <person name="Jongepier E."/>
            <person name="Robertson H.M."/>
            <person name="Arning N."/>
            <person name="Bitard-Feildel T."/>
            <person name="Chao H."/>
            <person name="Childers C.P."/>
            <person name="Dinh H."/>
            <person name="Doddapaneni H."/>
            <person name="Dugan S."/>
            <person name="Gowin J."/>
            <person name="Greiner C."/>
            <person name="Han Y."/>
            <person name="Hu H."/>
            <person name="Hughes D.S.T."/>
            <person name="Huylmans A.-K."/>
            <person name="Kemena C."/>
            <person name="Kremer L.P.M."/>
            <person name="Lee S.L."/>
            <person name="Lopez-Ezquerra A."/>
            <person name="Mallet L."/>
            <person name="Monroy-Kuhn J.M."/>
            <person name="Moser A."/>
            <person name="Murali S.C."/>
            <person name="Muzny D.M."/>
            <person name="Otani S."/>
            <person name="Piulachs M.-D."/>
            <person name="Poelchau M."/>
            <person name="Qu J."/>
            <person name="Schaub F."/>
            <person name="Wada-Katsumata A."/>
            <person name="Worley K.C."/>
            <person name="Xie Q."/>
            <person name="Ylla G."/>
            <person name="Poulsen M."/>
            <person name="Gibbs R.A."/>
            <person name="Schal C."/>
            <person name="Richards S."/>
            <person name="Belles X."/>
            <person name="Korb J."/>
            <person name="Bornberg-Bauer E."/>
        </authorList>
    </citation>
    <scope>NUCLEOTIDE SEQUENCE [LARGE SCALE GENOMIC DNA]</scope>
    <source>
        <tissue evidence="5">Whole body</tissue>
    </source>
</reference>
<dbReference type="STRING" id="105785.A0A2J7PUM7"/>
<evidence type="ECO:0000259" key="4">
    <source>
        <dbReference type="PROSITE" id="PS51031"/>
    </source>
</evidence>
<evidence type="ECO:0008006" key="7">
    <source>
        <dbReference type="Google" id="ProtNLM"/>
    </source>
</evidence>
<dbReference type="GO" id="GO:0005667">
    <property type="term" value="C:transcription regulator complex"/>
    <property type="evidence" value="ECO:0007669"/>
    <property type="project" value="TreeGrafter"/>
</dbReference>
<dbReference type="SMART" id="SM00595">
    <property type="entry name" value="MADF"/>
    <property type="match status" value="1"/>
</dbReference>
<organism evidence="5 6">
    <name type="scientific">Cryptotermes secundus</name>
    <dbReference type="NCBI Taxonomy" id="105785"/>
    <lineage>
        <taxon>Eukaryota</taxon>
        <taxon>Metazoa</taxon>
        <taxon>Ecdysozoa</taxon>
        <taxon>Arthropoda</taxon>
        <taxon>Hexapoda</taxon>
        <taxon>Insecta</taxon>
        <taxon>Pterygota</taxon>
        <taxon>Neoptera</taxon>
        <taxon>Polyneoptera</taxon>
        <taxon>Dictyoptera</taxon>
        <taxon>Blattodea</taxon>
        <taxon>Blattoidea</taxon>
        <taxon>Termitoidae</taxon>
        <taxon>Kalotermitidae</taxon>
        <taxon>Cryptotermitinae</taxon>
        <taxon>Cryptotermes</taxon>
    </lineage>
</organism>
<dbReference type="AlphaFoldDB" id="A0A2J7PUM7"/>
<evidence type="ECO:0000256" key="1">
    <source>
        <dbReference type="PROSITE-ProRule" id="PRU00371"/>
    </source>
</evidence>
<dbReference type="InterPro" id="IPR004210">
    <property type="entry name" value="BESS_motif"/>
</dbReference>
<dbReference type="PROSITE" id="PS51031">
    <property type="entry name" value="BESS"/>
    <property type="match status" value="1"/>
</dbReference>
<dbReference type="InterPro" id="IPR039353">
    <property type="entry name" value="TF_Adf1"/>
</dbReference>
<sequence>MTTFVDNSNTSCGNTAVSDAKLVHEVEKHPALYNPQRRGYKDSATMDRSWLLIANELGMKPLDAKNRWRCLRDKFVREKKRLVLDGEASYRSRDPWPLLDDMSFLWDFINHRKDVYTRKMSAKVRAEYIQQTMQPIVPHPSPERVNVAIETPEASPSHALHPTTNSETPKYFASGMDIETTRIKQDPDDGNGGYSDDGPPTSRLKSLLDQTTQQQDESSEDTQHCSLRADPPEPQNQSPDEDELFCLSVAASLRRFSPQKKALAKLRIQQVMYDVEFLNQVPTNATTVQQCYSNDTTSV</sequence>
<proteinExistence type="predicted"/>
<evidence type="ECO:0000313" key="5">
    <source>
        <dbReference type="EMBL" id="PNF20039.1"/>
    </source>
</evidence>
<dbReference type="GO" id="GO:0005634">
    <property type="term" value="C:nucleus"/>
    <property type="evidence" value="ECO:0007669"/>
    <property type="project" value="UniProtKB-SubCell"/>
</dbReference>
<feature type="domain" description="BESS" evidence="4">
    <location>
        <begin position="239"/>
        <end position="278"/>
    </location>
</feature>
<feature type="region of interest" description="Disordered" evidence="2">
    <location>
        <begin position="182"/>
        <end position="241"/>
    </location>
</feature>
<dbReference type="GO" id="GO:0006357">
    <property type="term" value="P:regulation of transcription by RNA polymerase II"/>
    <property type="evidence" value="ECO:0007669"/>
    <property type="project" value="TreeGrafter"/>
</dbReference>
<dbReference type="Pfam" id="PF02944">
    <property type="entry name" value="BESS"/>
    <property type="match status" value="1"/>
</dbReference>
<dbReference type="EMBL" id="NEVH01021194">
    <property type="protein sequence ID" value="PNF20039.1"/>
    <property type="molecule type" value="Genomic_DNA"/>
</dbReference>